<evidence type="ECO:0000313" key="1">
    <source>
        <dbReference type="EMBL" id="SFN71988.1"/>
    </source>
</evidence>
<dbReference type="InterPro" id="IPR008029">
    <property type="entry name" value="Phage_T7_Gp3_endoDNaseI"/>
</dbReference>
<dbReference type="Gene3D" id="3.40.91.30">
    <property type="match status" value="1"/>
</dbReference>
<dbReference type="Proteomes" id="UP000181899">
    <property type="component" value="Unassembled WGS sequence"/>
</dbReference>
<keyword evidence="1" id="KW-0255">Endonuclease</keyword>
<proteinExistence type="predicted"/>
<dbReference type="RefSeq" id="WP_074911862.1">
    <property type="nucleotide sequence ID" value="NZ_FOVK01000004.1"/>
</dbReference>
<sequence length="413" mass="48959">MRMVIGRVKHDNSYDKYSRFQDKINKKILKGDISKKESAILVTNKIRELYENLDYLPREIINFERLYEMDPDKSNNIIIILSFKYIDQSYFPILDEIESSLTDKYKDENGVSHYIYEFYNLNFKFHENYVPITVMDLTPLKGFFISSRGISIKKPFDLIDHAICYIINDGDGIISARSFGLIEYQKTLPIYYPELKIALRSKLERNMVAILNEYGISWEYEKKHYVINPSKENDAFRLSNMYTPDFELGDNCFIEVKGAWDDKSLYKCSTFIEQYPDFKLITFDELDMYHLDQLLPALDGWTKRSKNSNKYNIKIDKKNLSDSLDWLTVKMKIKIIEQQDKRTRRSKFVVTSSDDRLIGIIEELWSFLLKQQVDRGMVFEGYVKIIETEFIDIQINNITDSEKIKYLIKDINL</sequence>
<dbReference type="InterPro" id="IPR011335">
    <property type="entry name" value="Restrct_endonuc-II-like"/>
</dbReference>
<dbReference type="EMBL" id="FOVK01000004">
    <property type="protein sequence ID" value="SFN71988.1"/>
    <property type="molecule type" value="Genomic_DNA"/>
</dbReference>
<accession>A0A1I5BB91</accession>
<dbReference type="GO" id="GO:0008833">
    <property type="term" value="F:deoxyribonuclease IV (phage-T4-induced) activity"/>
    <property type="evidence" value="ECO:0007669"/>
    <property type="project" value="InterPro"/>
</dbReference>
<evidence type="ECO:0000313" key="2">
    <source>
        <dbReference type="Proteomes" id="UP000181899"/>
    </source>
</evidence>
<keyword evidence="2" id="KW-1185">Reference proteome</keyword>
<organism evidence="1 2">
    <name type="scientific">Proteiniclasticum ruminis</name>
    <dbReference type="NCBI Taxonomy" id="398199"/>
    <lineage>
        <taxon>Bacteria</taxon>
        <taxon>Bacillati</taxon>
        <taxon>Bacillota</taxon>
        <taxon>Clostridia</taxon>
        <taxon>Eubacteriales</taxon>
        <taxon>Clostridiaceae</taxon>
        <taxon>Proteiniclasticum</taxon>
    </lineage>
</organism>
<keyword evidence="1" id="KW-0540">Nuclease</keyword>
<dbReference type="AlphaFoldDB" id="A0A1I5BB91"/>
<dbReference type="Pfam" id="PF05367">
    <property type="entry name" value="Phage_endo_I"/>
    <property type="match status" value="1"/>
</dbReference>
<name>A0A1I5BB91_9CLOT</name>
<dbReference type="GO" id="GO:0016032">
    <property type="term" value="P:viral process"/>
    <property type="evidence" value="ECO:0007669"/>
    <property type="project" value="InterPro"/>
</dbReference>
<keyword evidence="1" id="KW-0378">Hydrolase</keyword>
<dbReference type="SUPFAM" id="SSF52980">
    <property type="entry name" value="Restriction endonuclease-like"/>
    <property type="match status" value="1"/>
</dbReference>
<protein>
    <submittedName>
        <fullName evidence="1">Phage endonuclease I</fullName>
    </submittedName>
</protein>
<dbReference type="OrthoDB" id="2991270at2"/>
<gene>
    <name evidence="1" type="ORF">SAMN04488695_104114</name>
</gene>
<dbReference type="GO" id="GO:0015074">
    <property type="term" value="P:DNA integration"/>
    <property type="evidence" value="ECO:0007669"/>
    <property type="project" value="InterPro"/>
</dbReference>
<reference evidence="1 2" key="1">
    <citation type="submission" date="2016-10" db="EMBL/GenBank/DDBJ databases">
        <authorList>
            <person name="de Groot N.N."/>
        </authorList>
    </citation>
    <scope>NUCLEOTIDE SEQUENCE [LARGE SCALE GENOMIC DNA]</scope>
    <source>
        <strain evidence="1 2">ML2</strain>
    </source>
</reference>